<dbReference type="InterPro" id="IPR010799">
    <property type="entry name" value="MlrC_C"/>
</dbReference>
<gene>
    <name evidence="3" type="ORF">SAMN05216232_2481</name>
</gene>
<comment type="caution">
    <text evidence="3">The sequence shown here is derived from an EMBL/GenBank/DDBJ whole genome shotgun (WGS) entry which is preliminary data.</text>
</comment>
<feature type="domain" description="Microcystin LR degradation protein MlrC N-terminal" evidence="2">
    <location>
        <begin position="6"/>
        <end position="290"/>
    </location>
</feature>
<name>A0A1H9G672_9BACI</name>
<dbReference type="Proteomes" id="UP000198733">
    <property type="component" value="Unassembled WGS sequence"/>
</dbReference>
<dbReference type="Pfam" id="PF07171">
    <property type="entry name" value="MlrC_C"/>
    <property type="match status" value="1"/>
</dbReference>
<accession>A0A1H9G672</accession>
<dbReference type="InterPro" id="IPR009197">
    <property type="entry name" value="MlrC"/>
</dbReference>
<evidence type="ECO:0000259" key="2">
    <source>
        <dbReference type="Pfam" id="PF07364"/>
    </source>
</evidence>
<organism evidence="3 4">
    <name type="scientific">Virgibacillus subterraneus</name>
    <dbReference type="NCBI Taxonomy" id="621109"/>
    <lineage>
        <taxon>Bacteria</taxon>
        <taxon>Bacillati</taxon>
        <taxon>Bacillota</taxon>
        <taxon>Bacilli</taxon>
        <taxon>Bacillales</taxon>
        <taxon>Bacillaceae</taxon>
        <taxon>Virgibacillus</taxon>
    </lineage>
</organism>
<dbReference type="RefSeq" id="WP_092504619.1">
    <property type="nucleotide sequence ID" value="NZ_FOEH01000003.1"/>
</dbReference>
<feature type="domain" description="Microcystin LR degradation protein MlrC C-terminal" evidence="1">
    <location>
        <begin position="306"/>
        <end position="477"/>
    </location>
</feature>
<proteinExistence type="predicted"/>
<reference evidence="3 4" key="1">
    <citation type="submission" date="2016-10" db="EMBL/GenBank/DDBJ databases">
        <authorList>
            <person name="Varghese N."/>
            <person name="Submissions S."/>
        </authorList>
    </citation>
    <scope>NUCLEOTIDE SEQUENCE [LARGE SCALE GENOMIC DNA]</scope>
    <source>
        <strain evidence="3 4">CGMCC 1.7734</strain>
    </source>
</reference>
<evidence type="ECO:0000259" key="1">
    <source>
        <dbReference type="Pfam" id="PF07171"/>
    </source>
</evidence>
<keyword evidence="4" id="KW-1185">Reference proteome</keyword>
<dbReference type="EMBL" id="FOEH01000003">
    <property type="protein sequence ID" value="SEQ45646.1"/>
    <property type="molecule type" value="Genomic_DNA"/>
</dbReference>
<sequence length="489" mass="53685">MNHNIRIGVAGIFHETNSFAPGRTELDDFRGAWVEDARVFDQKFRETRTSMGGAIDGAEQERAELVPGLITETTPSAMVTREAIEVLIDTLVGSIPQDLDGLLLILHGAMVSESYSDVEAEILKRLRKKLGNILPVVVTLDLHANTSEAMVQQSTCIVGYDTYPHVDMYERAVEGMEILAATIRNEINPTAAWKAPGMLVTPQTMDTSALPMKVLMDRAHEIEHDPQVLNVTVAGGFPYSDIPDAGMSFIVTTNNDEAWAQKCANSLSQLAWDLKEKFVFQEVSIKEAVELTLKYNEGPVIWIEGSDNVGGGSPADATHVLEHIVQLEQPSMMVIRDAEVAKKAHELGVGHDIDCELGGKSDRLHGQPVPIQGRIKRLYDGRFVHEGPYMTGKEGNMGKTAVIESAYLTVVVTELRVPPFDVAHVHSVGIKPIDYKIIVVKSAVAWKTSFGAVARHEINVDTPGCCSANLNHFAYKHVNRPVYPLDCSE</sequence>
<protein>
    <submittedName>
        <fullName evidence="3">Microcystin degradation protein MlrC, contains DUF1485 domain</fullName>
    </submittedName>
</protein>
<dbReference type="PIRSF" id="PIRSF012702">
    <property type="entry name" value="UCP012702"/>
    <property type="match status" value="1"/>
</dbReference>
<evidence type="ECO:0000313" key="3">
    <source>
        <dbReference type="EMBL" id="SEQ45646.1"/>
    </source>
</evidence>
<dbReference type="Pfam" id="PF07364">
    <property type="entry name" value="DUF1485"/>
    <property type="match status" value="1"/>
</dbReference>
<dbReference type="InterPro" id="IPR015995">
    <property type="entry name" value="MlrC_N"/>
</dbReference>
<evidence type="ECO:0000313" key="4">
    <source>
        <dbReference type="Proteomes" id="UP000198733"/>
    </source>
</evidence>